<dbReference type="InterPro" id="IPR000322">
    <property type="entry name" value="Glyco_hydro_31_TIM"/>
</dbReference>
<evidence type="ECO:0000313" key="10">
    <source>
        <dbReference type="Proteomes" id="UP000263014"/>
    </source>
</evidence>
<reference evidence="9 10" key="1">
    <citation type="submission" date="2018-08" db="EMBL/GenBank/DDBJ databases">
        <title>A genome reference for cultivated species of the human gut microbiota.</title>
        <authorList>
            <person name="Zou Y."/>
            <person name="Xue W."/>
            <person name="Luo G."/>
        </authorList>
    </citation>
    <scope>NUCLEOTIDE SEQUENCE [LARGE SCALE GENOMIC DNA]</scope>
    <source>
        <strain evidence="7 9">AF19-13AC</strain>
        <strain evidence="8 10">TM09-12</strain>
    </source>
</reference>
<feature type="domain" description="Glycosyl hydrolase family 31 C-terminal" evidence="6">
    <location>
        <begin position="448"/>
        <end position="523"/>
    </location>
</feature>
<dbReference type="Gene3D" id="2.60.40.1180">
    <property type="entry name" value="Golgi alpha-mannosidase II"/>
    <property type="match status" value="1"/>
</dbReference>
<comment type="caution">
    <text evidence="8">The sequence shown here is derived from an EMBL/GenBank/DDBJ whole genome shotgun (WGS) entry which is preliminary data.</text>
</comment>
<dbReference type="GO" id="GO:0004553">
    <property type="term" value="F:hydrolase activity, hydrolyzing O-glycosyl compounds"/>
    <property type="evidence" value="ECO:0007669"/>
    <property type="project" value="InterPro"/>
</dbReference>
<dbReference type="Proteomes" id="UP000261023">
    <property type="component" value="Unassembled WGS sequence"/>
</dbReference>
<evidence type="ECO:0000313" key="8">
    <source>
        <dbReference type="EMBL" id="RGI98807.1"/>
    </source>
</evidence>
<dbReference type="PANTHER" id="PTHR43053">
    <property type="entry name" value="GLYCOSIDASE FAMILY 31"/>
    <property type="match status" value="1"/>
</dbReference>
<dbReference type="EMBL" id="QSON01000015">
    <property type="protein sequence ID" value="RGI98807.1"/>
    <property type="molecule type" value="Genomic_DNA"/>
</dbReference>
<sequence length="530" mass="61468">MVKYKDDILRKSIGGLYYLTRYMEVSMKIEFEKNEFWWGGIVHRGVEMPINANQHAVIDFGDINTPNQSTNLLLSSKGRYLYSQEPYTATFNNGTVEIDREITYRDGYANLRGAYLAAMRAYFPFENCLPDQHFFTMPQYNTWIELMYEQNQADIIKYAEQIIENDFPTGILMIDEGWAEDYGSYEFRKGAFPDAKGMVEELKQMGFRVMLWMTPYISPDSAAFREIEPLGYLIKDHTGETAIRRWWNGYSAVLDLTNQNTCNWFYHKLKGIMSTYGIDGFKFDGGDPNMYRDTDRIAVPMSSWEQMKKYGEVGLRFSFNEFRAGWGLGGKPLVMRLSDKNHSWDENGLNMLLPNSLIQGLMGYAYHCPDMIGGGEYQNFKENSCKLDRELIVRYAQAAAFCPMMQFSAAPWRILDKEQLDIVRTAAKLHVQMGKIILKLAEEASKTGEPIMRSMEYMYPDNGYERINDQFMLGDRILVAPVCKKGVIKRNVCLPEGAWLTEDRIVYRGGRTIEMECPMDKIIWLERKEE</sequence>
<dbReference type="EMBL" id="QTJW01000003">
    <property type="protein sequence ID" value="RGD71598.1"/>
    <property type="molecule type" value="Genomic_DNA"/>
</dbReference>
<dbReference type="Gene3D" id="3.20.20.80">
    <property type="entry name" value="Glycosidases"/>
    <property type="match status" value="1"/>
</dbReference>
<dbReference type="PANTHER" id="PTHR43053:SF4">
    <property type="entry name" value="MYOGENESIS-REGULATING GLYCOSIDASE"/>
    <property type="match status" value="1"/>
</dbReference>
<dbReference type="InterPro" id="IPR017853">
    <property type="entry name" value="GH"/>
</dbReference>
<keyword evidence="2 4" id="KW-0378">Hydrolase</keyword>
<dbReference type="Pfam" id="PF21365">
    <property type="entry name" value="Glyco_hydro_31_3rd"/>
    <property type="match status" value="1"/>
</dbReference>
<dbReference type="Pfam" id="PF01055">
    <property type="entry name" value="Glyco_hydro_31_2nd"/>
    <property type="match status" value="1"/>
</dbReference>
<dbReference type="CDD" id="cd06592">
    <property type="entry name" value="GH31_NET37"/>
    <property type="match status" value="1"/>
</dbReference>
<evidence type="ECO:0000259" key="6">
    <source>
        <dbReference type="Pfam" id="PF21365"/>
    </source>
</evidence>
<gene>
    <name evidence="7" type="ORF">DWX31_04765</name>
    <name evidence="8" type="ORF">DXD79_25040</name>
</gene>
<dbReference type="Proteomes" id="UP000263014">
    <property type="component" value="Unassembled WGS sequence"/>
</dbReference>
<feature type="domain" description="Glycoside hydrolase family 31 TIM barrel" evidence="5">
    <location>
        <begin position="147"/>
        <end position="433"/>
    </location>
</feature>
<dbReference type="InterPro" id="IPR013780">
    <property type="entry name" value="Glyco_hydro_b"/>
</dbReference>
<proteinExistence type="inferred from homology"/>
<organism evidence="8 10">
    <name type="scientific">Hungatella hathewayi</name>
    <dbReference type="NCBI Taxonomy" id="154046"/>
    <lineage>
        <taxon>Bacteria</taxon>
        <taxon>Bacillati</taxon>
        <taxon>Bacillota</taxon>
        <taxon>Clostridia</taxon>
        <taxon>Lachnospirales</taxon>
        <taxon>Lachnospiraceae</taxon>
        <taxon>Hungatella</taxon>
    </lineage>
</organism>
<evidence type="ECO:0000256" key="4">
    <source>
        <dbReference type="RuleBase" id="RU361185"/>
    </source>
</evidence>
<comment type="similarity">
    <text evidence="1 4">Belongs to the glycosyl hydrolase 31 family.</text>
</comment>
<evidence type="ECO:0000313" key="7">
    <source>
        <dbReference type="EMBL" id="RGD71598.1"/>
    </source>
</evidence>
<dbReference type="OrthoDB" id="176168at2"/>
<name>A0A374P0M6_9FIRM</name>
<dbReference type="InterPro" id="IPR048395">
    <property type="entry name" value="Glyco_hydro_31_C"/>
</dbReference>
<evidence type="ECO:0000256" key="1">
    <source>
        <dbReference type="ARBA" id="ARBA00007806"/>
    </source>
</evidence>
<dbReference type="SUPFAM" id="SSF51445">
    <property type="entry name" value="(Trans)glycosidases"/>
    <property type="match status" value="1"/>
</dbReference>
<protein>
    <submittedName>
        <fullName evidence="8">Glycoside hydrolase</fullName>
    </submittedName>
</protein>
<evidence type="ECO:0000313" key="9">
    <source>
        <dbReference type="Proteomes" id="UP000261023"/>
    </source>
</evidence>
<dbReference type="SUPFAM" id="SSF51011">
    <property type="entry name" value="Glycosyl hydrolase domain"/>
    <property type="match status" value="1"/>
</dbReference>
<dbReference type="GO" id="GO:0005975">
    <property type="term" value="P:carbohydrate metabolic process"/>
    <property type="evidence" value="ECO:0007669"/>
    <property type="project" value="InterPro"/>
</dbReference>
<keyword evidence="3 4" id="KW-0326">Glycosidase</keyword>
<evidence type="ECO:0000259" key="5">
    <source>
        <dbReference type="Pfam" id="PF01055"/>
    </source>
</evidence>
<evidence type="ECO:0000256" key="3">
    <source>
        <dbReference type="ARBA" id="ARBA00023295"/>
    </source>
</evidence>
<dbReference type="InterPro" id="IPR050985">
    <property type="entry name" value="Alpha-glycosidase_related"/>
</dbReference>
<evidence type="ECO:0000256" key="2">
    <source>
        <dbReference type="ARBA" id="ARBA00022801"/>
    </source>
</evidence>
<accession>A0A374P0M6</accession>
<dbReference type="AlphaFoldDB" id="A0A374P0M6"/>